<accession>A0A5C8NIB4</accession>
<name>A0A5C8NIB4_9ACTN</name>
<dbReference type="PROSITE" id="PS51257">
    <property type="entry name" value="PROKAR_LIPOPROTEIN"/>
    <property type="match status" value="1"/>
</dbReference>
<evidence type="ECO:0000313" key="2">
    <source>
        <dbReference type="Proteomes" id="UP000321571"/>
    </source>
</evidence>
<dbReference type="AlphaFoldDB" id="A0A5C8NIB4"/>
<evidence type="ECO:0000313" key="1">
    <source>
        <dbReference type="EMBL" id="TXL60910.1"/>
    </source>
</evidence>
<proteinExistence type="predicted"/>
<sequence length="137" mass="14120">MRAALVVALVVGLAACGITTPPLERAAGDATSATGSAALALRGLDDGDLTSAVAETTIEDAVTTASKAAREVAAYPAKNTREKQLQEQAVAAIADAVKDLHRARDGVRQPAQRASLVDRLTADRDRLDELTTKAGSL</sequence>
<comment type="caution">
    <text evidence="1">The sequence shown here is derived from an EMBL/GenBank/DDBJ whole genome shotgun (WGS) entry which is preliminary data.</text>
</comment>
<dbReference type="Proteomes" id="UP000321571">
    <property type="component" value="Unassembled WGS sequence"/>
</dbReference>
<dbReference type="EMBL" id="VDUX01000004">
    <property type="protein sequence ID" value="TXL60910.1"/>
    <property type="molecule type" value="Genomic_DNA"/>
</dbReference>
<dbReference type="RefSeq" id="WP_147686618.1">
    <property type="nucleotide sequence ID" value="NZ_VDUX01000004.1"/>
</dbReference>
<organism evidence="1 2">
    <name type="scientific">Aeromicrobium terrae</name>
    <dbReference type="NCBI Taxonomy" id="2498846"/>
    <lineage>
        <taxon>Bacteria</taxon>
        <taxon>Bacillati</taxon>
        <taxon>Actinomycetota</taxon>
        <taxon>Actinomycetes</taxon>
        <taxon>Propionibacteriales</taxon>
        <taxon>Nocardioidaceae</taxon>
        <taxon>Aeromicrobium</taxon>
    </lineage>
</organism>
<gene>
    <name evidence="1" type="ORF">FHP06_10850</name>
</gene>
<protein>
    <submittedName>
        <fullName evidence="1">Uncharacterized protein</fullName>
    </submittedName>
</protein>
<keyword evidence="2" id="KW-1185">Reference proteome</keyword>
<reference evidence="1 2" key="1">
    <citation type="submission" date="2019-06" db="EMBL/GenBank/DDBJ databases">
        <title>Aeromicrobium sp. nov., isolated from a maize field.</title>
        <authorList>
            <person name="Lin S.-Y."/>
            <person name="Tsai C.-F."/>
            <person name="Young C.-C."/>
        </authorList>
    </citation>
    <scope>NUCLEOTIDE SEQUENCE [LARGE SCALE GENOMIC DNA]</scope>
    <source>
        <strain evidence="1 2">CC-CFT486</strain>
    </source>
</reference>